<evidence type="ECO:0000313" key="6">
    <source>
        <dbReference type="EMBL" id="PSM37649.1"/>
    </source>
</evidence>
<dbReference type="InterPro" id="IPR032808">
    <property type="entry name" value="DoxX"/>
</dbReference>
<comment type="subcellular location">
    <subcellularLocation>
        <location evidence="1">Membrane</location>
        <topology evidence="1">Multi-pass membrane protein</topology>
    </subcellularLocation>
</comment>
<evidence type="ECO:0000256" key="3">
    <source>
        <dbReference type="ARBA" id="ARBA00022989"/>
    </source>
</evidence>
<reference evidence="6 7" key="1">
    <citation type="submission" date="2018-03" db="EMBL/GenBank/DDBJ databases">
        <title>Streptomyces dioscori sp. nov., a novel endophytic actinobacterium isolated from bulbil of Dioscorea bulbifera L.</title>
        <authorList>
            <person name="Zhikuan W."/>
        </authorList>
    </citation>
    <scope>NUCLEOTIDE SEQUENCE [LARGE SCALE GENOMIC DNA]</scope>
    <source>
        <strain evidence="6 7">A217</strain>
    </source>
</reference>
<keyword evidence="2 5" id="KW-0812">Transmembrane</keyword>
<evidence type="ECO:0000256" key="1">
    <source>
        <dbReference type="ARBA" id="ARBA00004141"/>
    </source>
</evidence>
<feature type="transmembrane region" description="Helical" evidence="5">
    <location>
        <begin position="72"/>
        <end position="91"/>
    </location>
</feature>
<dbReference type="GO" id="GO:0016020">
    <property type="term" value="C:membrane"/>
    <property type="evidence" value="ECO:0007669"/>
    <property type="project" value="UniProtKB-SubCell"/>
</dbReference>
<proteinExistence type="predicted"/>
<evidence type="ECO:0000313" key="7">
    <source>
        <dbReference type="Proteomes" id="UP000240429"/>
    </source>
</evidence>
<dbReference type="Pfam" id="PF13564">
    <property type="entry name" value="DoxX_2"/>
    <property type="match status" value="1"/>
</dbReference>
<evidence type="ECO:0008006" key="8">
    <source>
        <dbReference type="Google" id="ProtNLM"/>
    </source>
</evidence>
<sequence length="124" mass="13228">MTDALEPAYWIVAGLLALFYLYGGGVKVVRSREGLRPMMAWVDSTPMPAVRAIGVIEVLGAIGLILPPLTGIAPWLALAAAVGFAVLQIGATRVHLRLGDRRIALNITLLLTAAVTVWLATVWL</sequence>
<comment type="caution">
    <text evidence="6">The sequence shown here is derived from an EMBL/GenBank/DDBJ whole genome shotgun (WGS) entry which is preliminary data.</text>
</comment>
<dbReference type="OrthoDB" id="3482063at2"/>
<name>A0A2P8PUH5_9ACTN</name>
<evidence type="ECO:0000256" key="5">
    <source>
        <dbReference type="SAM" id="Phobius"/>
    </source>
</evidence>
<organism evidence="6 7">
    <name type="scientific">Streptomyces dioscori</name>
    <dbReference type="NCBI Taxonomy" id="2109333"/>
    <lineage>
        <taxon>Bacteria</taxon>
        <taxon>Bacillati</taxon>
        <taxon>Actinomycetota</taxon>
        <taxon>Actinomycetes</taxon>
        <taxon>Kitasatosporales</taxon>
        <taxon>Streptomycetaceae</taxon>
        <taxon>Streptomyces</taxon>
        <taxon>Streptomyces aurantiacus group</taxon>
    </lineage>
</organism>
<accession>A0A2P8PUH5</accession>
<gene>
    <name evidence="6" type="ORF">C6Y14_40745</name>
</gene>
<dbReference type="Proteomes" id="UP000240429">
    <property type="component" value="Unassembled WGS sequence"/>
</dbReference>
<evidence type="ECO:0000256" key="4">
    <source>
        <dbReference type="ARBA" id="ARBA00023136"/>
    </source>
</evidence>
<dbReference type="RefSeq" id="WP_107021985.1">
    <property type="nucleotide sequence ID" value="NZ_KZ679062.1"/>
</dbReference>
<keyword evidence="3 5" id="KW-1133">Transmembrane helix</keyword>
<dbReference type="AlphaFoldDB" id="A0A2P8PUH5"/>
<keyword evidence="7" id="KW-1185">Reference proteome</keyword>
<evidence type="ECO:0000256" key="2">
    <source>
        <dbReference type="ARBA" id="ARBA00022692"/>
    </source>
</evidence>
<keyword evidence="4 5" id="KW-0472">Membrane</keyword>
<feature type="transmembrane region" description="Helical" evidence="5">
    <location>
        <begin position="103"/>
        <end position="123"/>
    </location>
</feature>
<feature type="transmembrane region" description="Helical" evidence="5">
    <location>
        <begin position="49"/>
        <end position="66"/>
    </location>
</feature>
<dbReference type="EMBL" id="PYBJ01000037">
    <property type="protein sequence ID" value="PSM37649.1"/>
    <property type="molecule type" value="Genomic_DNA"/>
</dbReference>
<feature type="transmembrane region" description="Helical" evidence="5">
    <location>
        <begin position="7"/>
        <end position="29"/>
    </location>
</feature>
<protein>
    <recommendedName>
        <fullName evidence="8">DoxX family protein</fullName>
    </recommendedName>
</protein>